<evidence type="ECO:0000256" key="1">
    <source>
        <dbReference type="ARBA" id="ARBA00004418"/>
    </source>
</evidence>
<dbReference type="Proteomes" id="UP000282388">
    <property type="component" value="Unassembled WGS sequence"/>
</dbReference>
<evidence type="ECO:0000313" key="11">
    <source>
        <dbReference type="Proteomes" id="UP000282388"/>
    </source>
</evidence>
<dbReference type="Pfam" id="PF10411">
    <property type="entry name" value="DsbC_N"/>
    <property type="match status" value="1"/>
</dbReference>
<accession>A0A3A8EQ84</accession>
<evidence type="ECO:0000256" key="6">
    <source>
        <dbReference type="ARBA" id="ARBA00023284"/>
    </source>
</evidence>
<evidence type="ECO:0000259" key="8">
    <source>
        <dbReference type="Pfam" id="PF10411"/>
    </source>
</evidence>
<comment type="similarity">
    <text evidence="2 7">Belongs to the thioredoxin family. DsbC subfamily.</text>
</comment>
<keyword evidence="6 7" id="KW-0676">Redox-active center</keyword>
<dbReference type="GO" id="GO:0042597">
    <property type="term" value="C:periplasmic space"/>
    <property type="evidence" value="ECO:0007669"/>
    <property type="project" value="UniProtKB-SubCell"/>
</dbReference>
<dbReference type="PANTHER" id="PTHR35272">
    <property type="entry name" value="THIOL:DISULFIDE INTERCHANGE PROTEIN DSBC-RELATED"/>
    <property type="match status" value="1"/>
</dbReference>
<dbReference type="InterPro" id="IPR036249">
    <property type="entry name" value="Thioredoxin-like_sf"/>
</dbReference>
<proteinExistence type="inferred from homology"/>
<dbReference type="PANTHER" id="PTHR35272:SF3">
    <property type="entry name" value="THIOL:DISULFIDE INTERCHANGE PROTEIN DSBC"/>
    <property type="match status" value="1"/>
</dbReference>
<comment type="caution">
    <text evidence="10">The sequence shown here is derived from an EMBL/GenBank/DDBJ whole genome shotgun (WGS) entry which is preliminary data.</text>
</comment>
<evidence type="ECO:0000259" key="9">
    <source>
        <dbReference type="Pfam" id="PF13098"/>
    </source>
</evidence>
<feature type="signal peptide" evidence="7">
    <location>
        <begin position="1"/>
        <end position="23"/>
    </location>
</feature>
<dbReference type="InterPro" id="IPR018950">
    <property type="entry name" value="DiS-bond_isomerase_DsbC/G_N"/>
</dbReference>
<feature type="domain" description="Disulphide bond isomerase DsbC/G N-terminal" evidence="8">
    <location>
        <begin position="27"/>
        <end position="88"/>
    </location>
</feature>
<dbReference type="Pfam" id="PF13098">
    <property type="entry name" value="Thioredoxin_2"/>
    <property type="match status" value="1"/>
</dbReference>
<dbReference type="Gene3D" id="3.40.30.10">
    <property type="entry name" value="Glutaredoxin"/>
    <property type="match status" value="1"/>
</dbReference>
<dbReference type="InterPro" id="IPR051470">
    <property type="entry name" value="Thiol:disulfide_interchange"/>
</dbReference>
<comment type="function">
    <text evidence="7">Required for disulfide bond formation in some periplasmic proteins. Acts by transferring its disulfide bond to other proteins and is reduced in the process.</text>
</comment>
<gene>
    <name evidence="10" type="ORF">D7V32_11075</name>
</gene>
<dbReference type="CDD" id="cd03020">
    <property type="entry name" value="DsbA_DsbC_DsbG"/>
    <property type="match status" value="1"/>
</dbReference>
<evidence type="ECO:0000256" key="3">
    <source>
        <dbReference type="ARBA" id="ARBA00022729"/>
    </source>
</evidence>
<dbReference type="InterPro" id="IPR009094">
    <property type="entry name" value="DiS-bond_isomerase_DsbC/G_N_sf"/>
</dbReference>
<keyword evidence="4 7" id="KW-0574">Periplasm</keyword>
<dbReference type="InterPro" id="IPR012336">
    <property type="entry name" value="Thioredoxin-like_fold"/>
</dbReference>
<evidence type="ECO:0000256" key="7">
    <source>
        <dbReference type="RuleBase" id="RU364038"/>
    </source>
</evidence>
<sequence length="244" mass="27745">MKKLTILAPILTWLVLGSPISFADDLDKINQAAQQFPRELKPEFIDKTPIEGLYALSNARGTYLMDAKSKYLIKGKILDINNQLNLTNAIYQKHYAINPKQLPLNQAFKEVKGNGKHVIYVFADPDCPACQAFQAISEEMDNMTIYTFPFALTHLHPTALTTAKKIWCSKEPLKAWKEYLIEDKKPKQQSTDCSNPIDQNMDLTKKLNISITPTVFNSLGHRMAGLETEEEFEAFIRPQKVQLN</sequence>
<dbReference type="InterPro" id="IPR033954">
    <property type="entry name" value="DiS-bond_Isoase_DsbC/G"/>
</dbReference>
<feature type="domain" description="Thioredoxin-like fold" evidence="9">
    <location>
        <begin position="111"/>
        <end position="235"/>
    </location>
</feature>
<comment type="subcellular location">
    <subcellularLocation>
        <location evidence="1 7">Periplasm</location>
    </subcellularLocation>
</comment>
<keyword evidence="5" id="KW-1015">Disulfide bond</keyword>
<evidence type="ECO:0000256" key="5">
    <source>
        <dbReference type="ARBA" id="ARBA00023157"/>
    </source>
</evidence>
<evidence type="ECO:0000256" key="4">
    <source>
        <dbReference type="ARBA" id="ARBA00022764"/>
    </source>
</evidence>
<keyword evidence="3 7" id="KW-0732">Signal</keyword>
<dbReference type="AlphaFoldDB" id="A0A3A8EQ84"/>
<keyword evidence="11" id="KW-1185">Reference proteome</keyword>
<dbReference type="Gene3D" id="3.10.450.70">
    <property type="entry name" value="Disulphide bond isomerase, DsbC/G, N-terminal"/>
    <property type="match status" value="1"/>
</dbReference>
<feature type="chain" id="PRO_5017106505" description="Thiol:disulfide interchange protein" evidence="7">
    <location>
        <begin position="24"/>
        <end position="244"/>
    </location>
</feature>
<evidence type="ECO:0000313" key="10">
    <source>
        <dbReference type="EMBL" id="RKG30563.1"/>
    </source>
</evidence>
<dbReference type="SUPFAM" id="SSF52833">
    <property type="entry name" value="Thioredoxin-like"/>
    <property type="match status" value="1"/>
</dbReference>
<dbReference type="RefSeq" id="WP_120402937.1">
    <property type="nucleotide sequence ID" value="NZ_RAXV01000023.1"/>
</dbReference>
<dbReference type="EMBL" id="RAXV01000023">
    <property type="protein sequence ID" value="RKG30563.1"/>
    <property type="molecule type" value="Genomic_DNA"/>
</dbReference>
<protein>
    <recommendedName>
        <fullName evidence="7">Thiol:disulfide interchange protein</fullName>
    </recommendedName>
</protein>
<dbReference type="OrthoDB" id="12976at2"/>
<evidence type="ECO:0000256" key="2">
    <source>
        <dbReference type="ARBA" id="ARBA00009813"/>
    </source>
</evidence>
<name>A0A3A8EQ84_9GAMM</name>
<organism evidence="10 11">
    <name type="scientific">Acinetobacter tianfuensis</name>
    <dbReference type="NCBI Taxonomy" id="2419603"/>
    <lineage>
        <taxon>Bacteria</taxon>
        <taxon>Pseudomonadati</taxon>
        <taxon>Pseudomonadota</taxon>
        <taxon>Gammaproteobacteria</taxon>
        <taxon>Moraxellales</taxon>
        <taxon>Moraxellaceae</taxon>
        <taxon>Acinetobacter</taxon>
    </lineage>
</organism>
<dbReference type="SUPFAM" id="SSF54423">
    <property type="entry name" value="DsbC/DsbG N-terminal domain-like"/>
    <property type="match status" value="1"/>
</dbReference>
<reference evidence="10 11" key="1">
    <citation type="submission" date="2018-09" db="EMBL/GenBank/DDBJ databases">
        <title>The draft genome of Acinetobacter spp. strains.</title>
        <authorList>
            <person name="Qin J."/>
            <person name="Feng Y."/>
            <person name="Zong Z."/>
        </authorList>
    </citation>
    <scope>NUCLEOTIDE SEQUENCE [LARGE SCALE GENOMIC DNA]</scope>
    <source>
        <strain evidence="10 11">WCHAc060012</strain>
    </source>
</reference>